<sequence>MRILVVEDHPALREMVAGHLGRRGFAVDAVATADAARGALEAAAYDALVLDLGLPDGDGMAILREVQSRPAGPVPTLIVTARDALGDRVGGLDGGADDYILKPFDLIELEARIRAVLRRPGSRPCTVLRCGGLEFDTSRREASVAGRVVELTRRESDLLDALVRAAGRIVIRDVLEQSLYAHDEAVTPNALEATVSRLRKRLAGSGVRIESRRGIGYRLAADGDASA</sequence>
<dbReference type="Gene3D" id="1.10.10.10">
    <property type="entry name" value="Winged helix-like DNA-binding domain superfamily/Winged helix DNA-binding domain"/>
    <property type="match status" value="1"/>
</dbReference>
<dbReference type="SMART" id="SM00448">
    <property type="entry name" value="REC"/>
    <property type="match status" value="1"/>
</dbReference>
<dbReference type="InterPro" id="IPR039420">
    <property type="entry name" value="WalR-like"/>
</dbReference>
<feature type="DNA-binding region" description="OmpR/PhoB-type" evidence="3">
    <location>
        <begin position="125"/>
        <end position="221"/>
    </location>
</feature>
<dbReference type="RefSeq" id="WP_201077016.1">
    <property type="nucleotide sequence ID" value="NZ_CP067420.1"/>
</dbReference>
<feature type="domain" description="Response regulatory" evidence="4">
    <location>
        <begin position="2"/>
        <end position="117"/>
    </location>
</feature>
<evidence type="ECO:0000256" key="3">
    <source>
        <dbReference type="PROSITE-ProRule" id="PRU01091"/>
    </source>
</evidence>
<accession>A0ABX7B6W2</accession>
<dbReference type="PROSITE" id="PS50110">
    <property type="entry name" value="RESPONSE_REGULATORY"/>
    <property type="match status" value="1"/>
</dbReference>
<name>A0ABX7B6W2_9PROT</name>
<dbReference type="SMART" id="SM00862">
    <property type="entry name" value="Trans_reg_C"/>
    <property type="match status" value="1"/>
</dbReference>
<evidence type="ECO:0000259" key="4">
    <source>
        <dbReference type="PROSITE" id="PS50110"/>
    </source>
</evidence>
<feature type="modified residue" description="4-aspartylphosphate" evidence="2">
    <location>
        <position position="51"/>
    </location>
</feature>
<dbReference type="CDD" id="cd00383">
    <property type="entry name" value="trans_reg_C"/>
    <property type="match status" value="1"/>
</dbReference>
<dbReference type="SUPFAM" id="SSF52172">
    <property type="entry name" value="CheY-like"/>
    <property type="match status" value="1"/>
</dbReference>
<dbReference type="InterPro" id="IPR036388">
    <property type="entry name" value="WH-like_DNA-bd_sf"/>
</dbReference>
<feature type="domain" description="OmpR/PhoB-type" evidence="5">
    <location>
        <begin position="125"/>
        <end position="221"/>
    </location>
</feature>
<evidence type="ECO:0000259" key="5">
    <source>
        <dbReference type="PROSITE" id="PS51755"/>
    </source>
</evidence>
<evidence type="ECO:0000313" key="7">
    <source>
        <dbReference type="Proteomes" id="UP000595197"/>
    </source>
</evidence>
<keyword evidence="1 3" id="KW-0238">DNA-binding</keyword>
<dbReference type="Pfam" id="PF00072">
    <property type="entry name" value="Response_reg"/>
    <property type="match status" value="1"/>
</dbReference>
<evidence type="ECO:0000313" key="6">
    <source>
        <dbReference type="EMBL" id="QQP90115.1"/>
    </source>
</evidence>
<dbReference type="Gene3D" id="6.10.250.690">
    <property type="match status" value="1"/>
</dbReference>
<dbReference type="PANTHER" id="PTHR48111">
    <property type="entry name" value="REGULATOR OF RPOS"/>
    <property type="match status" value="1"/>
</dbReference>
<gene>
    <name evidence="6" type="ORF">IGS68_02255</name>
</gene>
<evidence type="ECO:0000256" key="1">
    <source>
        <dbReference type="ARBA" id="ARBA00023125"/>
    </source>
</evidence>
<dbReference type="Proteomes" id="UP000595197">
    <property type="component" value="Chromosome"/>
</dbReference>
<dbReference type="InterPro" id="IPR001867">
    <property type="entry name" value="OmpR/PhoB-type_DNA-bd"/>
</dbReference>
<dbReference type="EMBL" id="CP067420">
    <property type="protein sequence ID" value="QQP90115.1"/>
    <property type="molecule type" value="Genomic_DNA"/>
</dbReference>
<keyword evidence="2" id="KW-0597">Phosphoprotein</keyword>
<protein>
    <submittedName>
        <fullName evidence="6">Response regulator transcription factor</fullName>
    </submittedName>
</protein>
<dbReference type="PANTHER" id="PTHR48111:SF36">
    <property type="entry name" value="TRANSCRIPTIONAL REGULATORY PROTEIN CUTR"/>
    <property type="match status" value="1"/>
</dbReference>
<proteinExistence type="predicted"/>
<evidence type="ECO:0000256" key="2">
    <source>
        <dbReference type="PROSITE-ProRule" id="PRU00169"/>
    </source>
</evidence>
<keyword evidence="7" id="KW-1185">Reference proteome</keyword>
<dbReference type="InterPro" id="IPR001789">
    <property type="entry name" value="Sig_transdc_resp-reg_receiver"/>
</dbReference>
<dbReference type="InterPro" id="IPR011006">
    <property type="entry name" value="CheY-like_superfamily"/>
</dbReference>
<reference evidence="6" key="1">
    <citation type="submission" date="2021-02" db="EMBL/GenBank/DDBJ databases">
        <title>Skermanella TT6 skin isolate.</title>
        <authorList>
            <person name="Lee K."/>
            <person name="Ganzorig M."/>
        </authorList>
    </citation>
    <scope>NUCLEOTIDE SEQUENCE</scope>
    <source>
        <strain evidence="6">TT6</strain>
    </source>
</reference>
<organism evidence="6 7">
    <name type="scientific">Skermanella cutis</name>
    <dbReference type="NCBI Taxonomy" id="2775420"/>
    <lineage>
        <taxon>Bacteria</taxon>
        <taxon>Pseudomonadati</taxon>
        <taxon>Pseudomonadota</taxon>
        <taxon>Alphaproteobacteria</taxon>
        <taxon>Rhodospirillales</taxon>
        <taxon>Azospirillaceae</taxon>
        <taxon>Skermanella</taxon>
    </lineage>
</organism>
<dbReference type="Gene3D" id="3.40.50.2300">
    <property type="match status" value="1"/>
</dbReference>
<dbReference type="PROSITE" id="PS51755">
    <property type="entry name" value="OMPR_PHOB"/>
    <property type="match status" value="1"/>
</dbReference>
<dbReference type="Pfam" id="PF00486">
    <property type="entry name" value="Trans_reg_C"/>
    <property type="match status" value="1"/>
</dbReference>